<comment type="subcellular location">
    <subcellularLocation>
        <location evidence="9">Bacterial microcompartment</location>
    </subcellularLocation>
</comment>
<keyword evidence="10" id="KW-1283">Bacterial microcompartment</keyword>
<evidence type="ECO:0000313" key="14">
    <source>
        <dbReference type="EMBL" id="GAA5504793.1"/>
    </source>
</evidence>
<proteinExistence type="inferred from homology"/>
<evidence type="ECO:0000256" key="6">
    <source>
        <dbReference type="ARBA" id="ARBA00022723"/>
    </source>
</evidence>
<keyword evidence="5" id="KW-0808">Transferase</keyword>
<evidence type="ECO:0000256" key="1">
    <source>
        <dbReference type="ARBA" id="ARBA00001947"/>
    </source>
</evidence>
<dbReference type="PANTHER" id="PTHR39453:SF1">
    <property type="entry name" value="PHOSPHATE PROPANOYLTRANSFERASE"/>
    <property type="match status" value="1"/>
</dbReference>
<evidence type="ECO:0000256" key="5">
    <source>
        <dbReference type="ARBA" id="ARBA00022679"/>
    </source>
</evidence>
<reference evidence="14 15" key="1">
    <citation type="submission" date="2024-02" db="EMBL/GenBank/DDBJ databases">
        <title>Rhodopirellula caenicola NBRC 110016.</title>
        <authorList>
            <person name="Ichikawa N."/>
            <person name="Katano-Makiyama Y."/>
            <person name="Hidaka K."/>
        </authorList>
    </citation>
    <scope>NUCLEOTIDE SEQUENCE [LARGE SCALE GENOMIC DNA]</scope>
    <source>
        <strain evidence="14 15">NBRC 110016</strain>
    </source>
</reference>
<dbReference type="Pfam" id="PF06130">
    <property type="entry name" value="PTAC"/>
    <property type="match status" value="1"/>
</dbReference>
<comment type="similarity">
    <text evidence="2">Belongs to the PduL family.</text>
</comment>
<comment type="caution">
    <text evidence="14">The sequence shown here is derived from an EMBL/GenBank/DDBJ whole genome shotgun (WGS) entry which is preliminary data.</text>
</comment>
<evidence type="ECO:0000256" key="8">
    <source>
        <dbReference type="ARBA" id="ARBA00023315"/>
    </source>
</evidence>
<dbReference type="InterPro" id="IPR008300">
    <property type="entry name" value="PTAC"/>
</dbReference>
<dbReference type="Proteomes" id="UP001416858">
    <property type="component" value="Unassembled WGS sequence"/>
</dbReference>
<keyword evidence="6" id="KW-0479">Metal-binding</keyword>
<evidence type="ECO:0000256" key="12">
    <source>
        <dbReference type="ARBA" id="ARBA00030939"/>
    </source>
</evidence>
<sequence length="247" mass="26494">MTQTIDRNRIEHLVRSAVMASMGGAAASQSSNGVASAMAQTPPGWVDGKPNLRVSISARHVHLTDEHVEILFGAGSVLEPGKDLYQDGFYAAKQTVMVVGPRRRMLPNVRVLGPTRPFSQVELALTDSISLGIDAPVRHSGKIDGTPGCVLVGPAGTVKLDQGVIRAARHVHMNFADADYYGVKNGDMMQLKIKSPDCSVVFEDVLVRADKAAKLEVHIDTDEGNACNLDAASEVLLRKDDCACKNH</sequence>
<evidence type="ECO:0000256" key="11">
    <source>
        <dbReference type="ARBA" id="ARBA00030044"/>
    </source>
</evidence>
<evidence type="ECO:0000256" key="9">
    <source>
        <dbReference type="ARBA" id="ARBA00024322"/>
    </source>
</evidence>
<evidence type="ECO:0000256" key="2">
    <source>
        <dbReference type="ARBA" id="ARBA00007342"/>
    </source>
</evidence>
<keyword evidence="8" id="KW-0012">Acyltransferase</keyword>
<accession>A0ABP9VHW1</accession>
<evidence type="ECO:0000256" key="4">
    <source>
        <dbReference type="ARBA" id="ARBA00020837"/>
    </source>
</evidence>
<evidence type="ECO:0000313" key="15">
    <source>
        <dbReference type="Proteomes" id="UP001416858"/>
    </source>
</evidence>
<evidence type="ECO:0000256" key="3">
    <source>
        <dbReference type="ARBA" id="ARBA00012206"/>
    </source>
</evidence>
<dbReference type="EC" id="2.3.1.222" evidence="3"/>
<dbReference type="PANTHER" id="PTHR39453">
    <property type="entry name" value="PHOSPHATE PROPANOYLTRANSFERASE"/>
    <property type="match status" value="1"/>
</dbReference>
<dbReference type="RefSeq" id="WP_345681853.1">
    <property type="nucleotide sequence ID" value="NZ_BAABRO010000001.1"/>
</dbReference>
<evidence type="ECO:0000256" key="13">
    <source>
        <dbReference type="ARBA" id="ARBA00033077"/>
    </source>
</evidence>
<keyword evidence="7" id="KW-0862">Zinc</keyword>
<keyword evidence="15" id="KW-1185">Reference proteome</keyword>
<organism evidence="14 15">
    <name type="scientific">Novipirellula caenicola</name>
    <dbReference type="NCBI Taxonomy" id="1536901"/>
    <lineage>
        <taxon>Bacteria</taxon>
        <taxon>Pseudomonadati</taxon>
        <taxon>Planctomycetota</taxon>
        <taxon>Planctomycetia</taxon>
        <taxon>Pirellulales</taxon>
        <taxon>Pirellulaceae</taxon>
        <taxon>Novipirellula</taxon>
    </lineage>
</organism>
<dbReference type="EMBL" id="BAABRO010000001">
    <property type="protein sequence ID" value="GAA5504793.1"/>
    <property type="molecule type" value="Genomic_DNA"/>
</dbReference>
<gene>
    <name evidence="14" type="ORF">Rcae01_00232</name>
</gene>
<evidence type="ECO:0000256" key="7">
    <source>
        <dbReference type="ARBA" id="ARBA00022833"/>
    </source>
</evidence>
<comment type="cofactor">
    <cofactor evidence="1">
        <name>Zn(2+)</name>
        <dbReference type="ChEBI" id="CHEBI:29105"/>
    </cofactor>
</comment>
<name>A0ABP9VHW1_9BACT</name>
<dbReference type="NCBIfam" id="NF011652">
    <property type="entry name" value="PRK15070.1"/>
    <property type="match status" value="1"/>
</dbReference>
<protein>
    <recommendedName>
        <fullName evidence="4">Phosphate propanoyltransferase</fullName>
        <ecNumber evidence="3">2.3.1.222</ecNumber>
    </recommendedName>
    <alternativeName>
        <fullName evidence="12">Phosphate acyltransferase PduL</fullName>
    </alternativeName>
    <alternativeName>
        <fullName evidence="11">Phosphotransacylase PduL</fullName>
    </alternativeName>
    <alternativeName>
        <fullName evidence="13">Propanediol utilization protein PduL</fullName>
    </alternativeName>
</protein>
<evidence type="ECO:0000256" key="10">
    <source>
        <dbReference type="ARBA" id="ARBA00024446"/>
    </source>
</evidence>